<dbReference type="EMBL" id="CM023470">
    <property type="protein sequence ID" value="KAH7978741.1"/>
    <property type="molecule type" value="Genomic_DNA"/>
</dbReference>
<name>A0ACB8DWL5_DERSI</name>
<reference evidence="1" key="1">
    <citation type="submission" date="2020-05" db="EMBL/GenBank/DDBJ databases">
        <title>Large-scale comparative analyses of tick genomes elucidate their genetic diversity and vector capacities.</title>
        <authorList>
            <person name="Jia N."/>
            <person name="Wang J."/>
            <person name="Shi W."/>
            <person name="Du L."/>
            <person name="Sun Y."/>
            <person name="Zhan W."/>
            <person name="Jiang J."/>
            <person name="Wang Q."/>
            <person name="Zhang B."/>
            <person name="Ji P."/>
            <person name="Sakyi L.B."/>
            <person name="Cui X."/>
            <person name="Yuan T."/>
            <person name="Jiang B."/>
            <person name="Yang W."/>
            <person name="Lam T.T.-Y."/>
            <person name="Chang Q."/>
            <person name="Ding S."/>
            <person name="Wang X."/>
            <person name="Zhu J."/>
            <person name="Ruan X."/>
            <person name="Zhao L."/>
            <person name="Wei J."/>
            <person name="Que T."/>
            <person name="Du C."/>
            <person name="Cheng J."/>
            <person name="Dai P."/>
            <person name="Han X."/>
            <person name="Huang E."/>
            <person name="Gao Y."/>
            <person name="Liu J."/>
            <person name="Shao H."/>
            <person name="Ye R."/>
            <person name="Li L."/>
            <person name="Wei W."/>
            <person name="Wang X."/>
            <person name="Wang C."/>
            <person name="Yang T."/>
            <person name="Huo Q."/>
            <person name="Li W."/>
            <person name="Guo W."/>
            <person name="Chen H."/>
            <person name="Zhou L."/>
            <person name="Ni X."/>
            <person name="Tian J."/>
            <person name="Zhou Y."/>
            <person name="Sheng Y."/>
            <person name="Liu T."/>
            <person name="Pan Y."/>
            <person name="Xia L."/>
            <person name="Li J."/>
            <person name="Zhao F."/>
            <person name="Cao W."/>
        </authorList>
    </citation>
    <scope>NUCLEOTIDE SEQUENCE</scope>
    <source>
        <strain evidence="1">Dsil-2018</strain>
    </source>
</reference>
<gene>
    <name evidence="1" type="ORF">HPB49_006568</name>
</gene>
<organism evidence="1 2">
    <name type="scientific">Dermacentor silvarum</name>
    <name type="common">Tick</name>
    <dbReference type="NCBI Taxonomy" id="543639"/>
    <lineage>
        <taxon>Eukaryota</taxon>
        <taxon>Metazoa</taxon>
        <taxon>Ecdysozoa</taxon>
        <taxon>Arthropoda</taxon>
        <taxon>Chelicerata</taxon>
        <taxon>Arachnida</taxon>
        <taxon>Acari</taxon>
        <taxon>Parasitiformes</taxon>
        <taxon>Ixodida</taxon>
        <taxon>Ixodoidea</taxon>
        <taxon>Ixodidae</taxon>
        <taxon>Rhipicephalinae</taxon>
        <taxon>Dermacentor</taxon>
    </lineage>
</organism>
<comment type="caution">
    <text evidence="1">The sequence shown here is derived from an EMBL/GenBank/DDBJ whole genome shotgun (WGS) entry which is preliminary data.</text>
</comment>
<accession>A0ACB8DWL5</accession>
<dbReference type="Proteomes" id="UP000821865">
    <property type="component" value="Chromosome 1"/>
</dbReference>
<sequence length="254" mass="28730">MGRLKFIPEANYSHRIYLHLQYKDIKTLWIQRLASIETKFGPNPKLQETKNESEWRKEVNKYITQTGTHIWRTATANKNSLSCYAKHKLEPGSEPYYRGDRPSALLFQARTASLATQQRRHELFDSDPSCRFCGAPEETIAHVLQVCPCLHDETRTSPSLTELLCLSGQMDEAQIDRIQSTKRLLLRWERLCRQTESSPTGITPNTPPPTGTPPLGHRCEDDGRAESSGALANPSSGLAWSPFRSTPVPVTKEL</sequence>
<keyword evidence="2" id="KW-1185">Reference proteome</keyword>
<protein>
    <submittedName>
        <fullName evidence="1">Uncharacterized protein</fullName>
    </submittedName>
</protein>
<proteinExistence type="predicted"/>
<evidence type="ECO:0000313" key="2">
    <source>
        <dbReference type="Proteomes" id="UP000821865"/>
    </source>
</evidence>
<evidence type="ECO:0000313" key="1">
    <source>
        <dbReference type="EMBL" id="KAH7978741.1"/>
    </source>
</evidence>